<evidence type="ECO:0000313" key="6">
    <source>
        <dbReference type="Proteomes" id="UP001500967"/>
    </source>
</evidence>
<keyword evidence="3" id="KW-0975">Bacterial flagellum</keyword>
<reference evidence="5 6" key="1">
    <citation type="journal article" date="2019" name="Int. J. Syst. Evol. Microbiol.">
        <title>The Global Catalogue of Microorganisms (GCM) 10K type strain sequencing project: providing services to taxonomists for standard genome sequencing and annotation.</title>
        <authorList>
            <consortium name="The Broad Institute Genomics Platform"/>
            <consortium name="The Broad Institute Genome Sequencing Center for Infectious Disease"/>
            <person name="Wu L."/>
            <person name="Ma J."/>
        </authorList>
    </citation>
    <scope>NUCLEOTIDE SEQUENCE [LARGE SCALE GENOMIC DNA]</scope>
    <source>
        <strain evidence="5 6">JCM 10425</strain>
    </source>
</reference>
<dbReference type="InterPro" id="IPR001624">
    <property type="entry name" value="FliE"/>
</dbReference>
<comment type="subcellular location">
    <subcellularLocation>
        <location evidence="1">Bacterial flagellum basal body</location>
    </subcellularLocation>
</comment>
<protein>
    <recommendedName>
        <fullName evidence="4">Flagellar hook-basal body complex protein FliE</fullName>
    </recommendedName>
</protein>
<gene>
    <name evidence="5" type="ORF">GCM10009539_31110</name>
</gene>
<sequence length="127" mass="12711">MTTPIGSIGSFGAVGAIGATGASDPIAPVMVSGIGMSGTGSALPAASNPDETSDSAKGFAAQLADSLQNLQTLQTRKDELAVKAATGSLTDVHDYTIAATEAALATQLTVAVRDKAVAAFQEIMRMQ</sequence>
<evidence type="ECO:0000256" key="2">
    <source>
        <dbReference type="ARBA" id="ARBA00009272"/>
    </source>
</evidence>
<comment type="caution">
    <text evidence="5">The sequence shown here is derived from an EMBL/GenBank/DDBJ whole genome shotgun (WGS) entry which is preliminary data.</text>
</comment>
<evidence type="ECO:0000313" key="5">
    <source>
        <dbReference type="EMBL" id="GAA0243465.1"/>
    </source>
</evidence>
<dbReference type="Pfam" id="PF02049">
    <property type="entry name" value="FliE"/>
    <property type="match status" value="1"/>
</dbReference>
<evidence type="ECO:0000256" key="1">
    <source>
        <dbReference type="ARBA" id="ARBA00004117"/>
    </source>
</evidence>
<dbReference type="PANTHER" id="PTHR34653">
    <property type="match status" value="1"/>
</dbReference>
<organism evidence="5 6">
    <name type="scientific">Cryptosporangium japonicum</name>
    <dbReference type="NCBI Taxonomy" id="80872"/>
    <lineage>
        <taxon>Bacteria</taxon>
        <taxon>Bacillati</taxon>
        <taxon>Actinomycetota</taxon>
        <taxon>Actinomycetes</taxon>
        <taxon>Cryptosporangiales</taxon>
        <taxon>Cryptosporangiaceae</taxon>
        <taxon>Cryptosporangium</taxon>
    </lineage>
</organism>
<dbReference type="NCBIfam" id="TIGR00205">
    <property type="entry name" value="fliE"/>
    <property type="match status" value="1"/>
</dbReference>
<dbReference type="EMBL" id="BAAAGX010000012">
    <property type="protein sequence ID" value="GAA0243465.1"/>
    <property type="molecule type" value="Genomic_DNA"/>
</dbReference>
<name>A0ABN0U9W0_9ACTN</name>
<keyword evidence="6" id="KW-1185">Reference proteome</keyword>
<comment type="similarity">
    <text evidence="2">Belongs to the FliE family.</text>
</comment>
<dbReference type="PRINTS" id="PR01006">
    <property type="entry name" value="FLGHOOKFLIE"/>
</dbReference>
<dbReference type="RefSeq" id="WP_344649542.1">
    <property type="nucleotide sequence ID" value="NZ_BAAAGX010000012.1"/>
</dbReference>
<dbReference type="PANTHER" id="PTHR34653:SF1">
    <property type="entry name" value="FLAGELLAR HOOK-BASAL BODY COMPLEX PROTEIN FLIE"/>
    <property type="match status" value="1"/>
</dbReference>
<evidence type="ECO:0000256" key="4">
    <source>
        <dbReference type="NCBIfam" id="TIGR00205"/>
    </source>
</evidence>
<dbReference type="Proteomes" id="UP001500967">
    <property type="component" value="Unassembled WGS sequence"/>
</dbReference>
<evidence type="ECO:0000256" key="3">
    <source>
        <dbReference type="ARBA" id="ARBA00023143"/>
    </source>
</evidence>
<proteinExistence type="inferred from homology"/>
<accession>A0ABN0U9W0</accession>